<dbReference type="Pfam" id="PF08459">
    <property type="entry name" value="UvrC_RNaseH_dom"/>
    <property type="match status" value="1"/>
</dbReference>
<keyword evidence="3 7" id="KW-0228">DNA excision</keyword>
<dbReference type="SMART" id="SM00465">
    <property type="entry name" value="GIYc"/>
    <property type="match status" value="1"/>
</dbReference>
<dbReference type="RefSeq" id="WP_073162329.1">
    <property type="nucleotide sequence ID" value="NZ_FQUW01000004.1"/>
</dbReference>
<accession>A0A1M4SAH2</accession>
<reference evidence="12" key="1">
    <citation type="submission" date="2016-11" db="EMBL/GenBank/DDBJ databases">
        <authorList>
            <person name="Varghese N."/>
            <person name="Submissions S."/>
        </authorList>
    </citation>
    <scope>NUCLEOTIDE SEQUENCE [LARGE SCALE GENOMIC DNA]</scope>
    <source>
        <strain evidence="12">DSM 11792</strain>
    </source>
</reference>
<feature type="domain" description="UVR" evidence="8">
    <location>
        <begin position="202"/>
        <end position="237"/>
    </location>
</feature>
<dbReference type="InterPro" id="IPR036876">
    <property type="entry name" value="UVR_dom_sf"/>
</dbReference>
<dbReference type="GO" id="GO:0005737">
    <property type="term" value="C:cytoplasm"/>
    <property type="evidence" value="ECO:0007669"/>
    <property type="project" value="UniProtKB-SubCell"/>
</dbReference>
<dbReference type="InterPro" id="IPR038476">
    <property type="entry name" value="UvrC_RNase_H_dom_sf"/>
</dbReference>
<dbReference type="Pfam" id="PF01541">
    <property type="entry name" value="GIY-YIG"/>
    <property type="match status" value="1"/>
</dbReference>
<dbReference type="GO" id="GO:0009381">
    <property type="term" value="F:excinuclease ABC activity"/>
    <property type="evidence" value="ECO:0007669"/>
    <property type="project" value="UniProtKB-UniRule"/>
</dbReference>
<comment type="function">
    <text evidence="7">The UvrABC repair system catalyzes the recognition and processing of DNA lesions. UvrC both incises the 5' and 3' sides of the lesion. The N-terminal half is responsible for the 3' incision and the C-terminal half is responsible for the 5' incision.</text>
</comment>
<dbReference type="SMART" id="SM00278">
    <property type="entry name" value="HhH1"/>
    <property type="match status" value="2"/>
</dbReference>
<dbReference type="InterPro" id="IPR050066">
    <property type="entry name" value="UvrABC_protein_C"/>
</dbReference>
<evidence type="ECO:0000256" key="6">
    <source>
        <dbReference type="ARBA" id="ARBA00023236"/>
    </source>
</evidence>
<evidence type="ECO:0000256" key="1">
    <source>
        <dbReference type="ARBA" id="ARBA00022490"/>
    </source>
</evidence>
<dbReference type="Pfam" id="PF14520">
    <property type="entry name" value="HHH_5"/>
    <property type="match status" value="1"/>
</dbReference>
<dbReference type="SUPFAM" id="SSF82771">
    <property type="entry name" value="GIY-YIG endonuclease"/>
    <property type="match status" value="1"/>
</dbReference>
<dbReference type="NCBIfam" id="NF001824">
    <property type="entry name" value="PRK00558.1-5"/>
    <property type="match status" value="1"/>
</dbReference>
<keyword evidence="6 7" id="KW-0742">SOS response</keyword>
<evidence type="ECO:0000256" key="7">
    <source>
        <dbReference type="HAMAP-Rule" id="MF_00203"/>
    </source>
</evidence>
<dbReference type="GO" id="GO:0009432">
    <property type="term" value="P:SOS response"/>
    <property type="evidence" value="ECO:0007669"/>
    <property type="project" value="UniProtKB-UniRule"/>
</dbReference>
<keyword evidence="1 7" id="KW-0963">Cytoplasm</keyword>
<evidence type="ECO:0000256" key="3">
    <source>
        <dbReference type="ARBA" id="ARBA00022769"/>
    </source>
</evidence>
<dbReference type="GO" id="GO:0003677">
    <property type="term" value="F:DNA binding"/>
    <property type="evidence" value="ECO:0007669"/>
    <property type="project" value="UniProtKB-UniRule"/>
</dbReference>
<comment type="similarity">
    <text evidence="7">Belongs to the UvrC family.</text>
</comment>
<dbReference type="FunFam" id="3.30.420.340:FF:000001">
    <property type="entry name" value="UvrABC system protein C"/>
    <property type="match status" value="1"/>
</dbReference>
<dbReference type="InterPro" id="IPR003583">
    <property type="entry name" value="Hlx-hairpin-Hlx_DNA-bd_motif"/>
</dbReference>
<feature type="domain" description="UvrC family homology region profile" evidence="10">
    <location>
        <begin position="253"/>
        <end position="495"/>
    </location>
</feature>
<dbReference type="PANTHER" id="PTHR30562">
    <property type="entry name" value="UVRC/OXIDOREDUCTASE"/>
    <property type="match status" value="1"/>
</dbReference>
<dbReference type="Pfam" id="PF02151">
    <property type="entry name" value="UVR"/>
    <property type="match status" value="1"/>
</dbReference>
<organism evidence="11 12">
    <name type="scientific">Desulfofundulus australicus DSM 11792</name>
    <dbReference type="NCBI Taxonomy" id="1121425"/>
    <lineage>
        <taxon>Bacteria</taxon>
        <taxon>Bacillati</taxon>
        <taxon>Bacillota</taxon>
        <taxon>Clostridia</taxon>
        <taxon>Eubacteriales</taxon>
        <taxon>Peptococcaceae</taxon>
        <taxon>Desulfofundulus</taxon>
    </lineage>
</organism>
<dbReference type="GO" id="GO:0006289">
    <property type="term" value="P:nucleotide-excision repair"/>
    <property type="evidence" value="ECO:0007669"/>
    <property type="project" value="UniProtKB-UniRule"/>
</dbReference>
<dbReference type="InterPro" id="IPR000305">
    <property type="entry name" value="GIY-YIG_endonuc"/>
</dbReference>
<protein>
    <recommendedName>
        <fullName evidence="7">UvrABC system protein C</fullName>
        <shortName evidence="7">Protein UvrC</shortName>
    </recommendedName>
    <alternativeName>
        <fullName evidence="7">Excinuclease ABC subunit C</fullName>
    </alternativeName>
</protein>
<comment type="subunit">
    <text evidence="7">Interacts with UvrB in an incision complex.</text>
</comment>
<dbReference type="InterPro" id="IPR001943">
    <property type="entry name" value="UVR_dom"/>
</dbReference>
<dbReference type="Gene3D" id="3.40.1440.10">
    <property type="entry name" value="GIY-YIG endonuclease"/>
    <property type="match status" value="1"/>
</dbReference>
<dbReference type="NCBIfam" id="TIGR00194">
    <property type="entry name" value="uvrC"/>
    <property type="match status" value="1"/>
</dbReference>
<dbReference type="Proteomes" id="UP000184196">
    <property type="component" value="Unassembled WGS sequence"/>
</dbReference>
<sequence>MDKLQHLPDKPGVYLFRDAAGEIIYVGKAVSLKNRVRSYYQPASRLSPKVRAMMNRAVDFEYIVTDNEVEALILESNLIKEHRPRYNIYLKDDKSYPYLKVTLGEDFPRVHVTRRVVRDGSRYFGPYTSAGAVHETLDLLRRIFPFRTCKQKLAAGKLPAGRRPCLNYYIGRCLAPCSGQVGREEYRSIINRVCLFLEGRQDDLVKELTRRMNEAAEKLEFERAARFRDQLMAVRQVLENQKVLSTGREDRDVVALAQTEDLSLVMIFFVRGGKLIGRDQFLVPGAGNAPEEVLTAFVKQYYSRADFIPGEVLLAGIEPQERPAIEEWLSSLRGSRVRLVVPRRGEKKQLVELVAKNAHLALQEVEQERESRGQGEDACAELARELGLEKVPRRIECYDISNTQGEESVASMVVFEEGRPATDQYRRFKIRTVTGPNDYASLKEVLARRFNRAREEQELIRTGQLSTRQAGFHRLPDLLIVDGGRGQLSAAREVMKELGFGCIPAFGLAKEEELLFAEGRTEPIRLPRDSRALHLLQHLRDEAHRFALNYHRQLRNRRSLKSLLDEIEGIGPVRRRALLRAFPSLEDMARATVEELAAVPGMNRSAARAVYRFFHG</sequence>
<dbReference type="GO" id="GO:0009380">
    <property type="term" value="C:excinuclease repair complex"/>
    <property type="evidence" value="ECO:0007669"/>
    <property type="project" value="InterPro"/>
</dbReference>
<evidence type="ECO:0000256" key="4">
    <source>
        <dbReference type="ARBA" id="ARBA00022881"/>
    </source>
</evidence>
<evidence type="ECO:0000259" key="10">
    <source>
        <dbReference type="PROSITE" id="PS50165"/>
    </source>
</evidence>
<keyword evidence="5 7" id="KW-0234">DNA repair</keyword>
<dbReference type="Gene3D" id="1.10.150.20">
    <property type="entry name" value="5' to 3' exonuclease, C-terminal subdomain"/>
    <property type="match status" value="1"/>
</dbReference>
<evidence type="ECO:0000259" key="9">
    <source>
        <dbReference type="PROSITE" id="PS50164"/>
    </source>
</evidence>
<keyword evidence="12" id="KW-1185">Reference proteome</keyword>
<comment type="subcellular location">
    <subcellularLocation>
        <location evidence="7">Cytoplasm</location>
    </subcellularLocation>
</comment>
<dbReference type="InterPro" id="IPR004791">
    <property type="entry name" value="UvrC"/>
</dbReference>
<dbReference type="Gene3D" id="4.10.860.10">
    <property type="entry name" value="UVR domain"/>
    <property type="match status" value="1"/>
</dbReference>
<dbReference type="EMBL" id="FQUW01000004">
    <property type="protein sequence ID" value="SHE29179.1"/>
    <property type="molecule type" value="Genomic_DNA"/>
</dbReference>
<dbReference type="InterPro" id="IPR035901">
    <property type="entry name" value="GIY-YIG_endonuc_sf"/>
</dbReference>
<feature type="domain" description="GIY-YIG" evidence="9">
    <location>
        <begin position="9"/>
        <end position="88"/>
    </location>
</feature>
<dbReference type="InterPro" id="IPR010994">
    <property type="entry name" value="RuvA_2-like"/>
</dbReference>
<dbReference type="Gene3D" id="3.30.420.340">
    <property type="entry name" value="UvrC, RNAse H endonuclease domain"/>
    <property type="match status" value="1"/>
</dbReference>
<evidence type="ECO:0000256" key="2">
    <source>
        <dbReference type="ARBA" id="ARBA00022763"/>
    </source>
</evidence>
<evidence type="ECO:0000256" key="5">
    <source>
        <dbReference type="ARBA" id="ARBA00023204"/>
    </source>
</evidence>
<evidence type="ECO:0000313" key="11">
    <source>
        <dbReference type="EMBL" id="SHE29179.1"/>
    </source>
</evidence>
<gene>
    <name evidence="7" type="primary">uvrC</name>
    <name evidence="11" type="ORF">SAMN02745218_00057</name>
</gene>
<dbReference type="AlphaFoldDB" id="A0A1M4SAH2"/>
<dbReference type="PROSITE" id="PS50165">
    <property type="entry name" value="UVRC"/>
    <property type="match status" value="1"/>
</dbReference>
<dbReference type="CDD" id="cd10434">
    <property type="entry name" value="GIY-YIG_UvrC_Cho"/>
    <property type="match status" value="1"/>
</dbReference>
<dbReference type="SUPFAM" id="SSF47781">
    <property type="entry name" value="RuvA domain 2-like"/>
    <property type="match status" value="1"/>
</dbReference>
<dbReference type="PANTHER" id="PTHR30562:SF1">
    <property type="entry name" value="UVRABC SYSTEM PROTEIN C"/>
    <property type="match status" value="1"/>
</dbReference>
<dbReference type="PROSITE" id="PS50151">
    <property type="entry name" value="UVR"/>
    <property type="match status" value="1"/>
</dbReference>
<evidence type="ECO:0000259" key="8">
    <source>
        <dbReference type="PROSITE" id="PS50151"/>
    </source>
</evidence>
<dbReference type="InterPro" id="IPR047296">
    <property type="entry name" value="GIY-YIG_UvrC_Cho"/>
</dbReference>
<proteinExistence type="inferred from homology"/>
<dbReference type="Pfam" id="PF22920">
    <property type="entry name" value="UvrC_RNaseH"/>
    <property type="match status" value="1"/>
</dbReference>
<dbReference type="PROSITE" id="PS50164">
    <property type="entry name" value="GIY_YIG"/>
    <property type="match status" value="1"/>
</dbReference>
<dbReference type="HAMAP" id="MF_00203">
    <property type="entry name" value="UvrC"/>
    <property type="match status" value="1"/>
</dbReference>
<keyword evidence="2 7" id="KW-0227">DNA damage</keyword>
<name>A0A1M4SAH2_9FIRM</name>
<evidence type="ECO:0000313" key="12">
    <source>
        <dbReference type="Proteomes" id="UP000184196"/>
    </source>
</evidence>
<dbReference type="SUPFAM" id="SSF46600">
    <property type="entry name" value="C-terminal UvrC-binding domain of UvrB"/>
    <property type="match status" value="1"/>
</dbReference>
<keyword evidence="4 7" id="KW-0267">Excision nuclease</keyword>
<dbReference type="FunFam" id="3.40.1440.10:FF:000001">
    <property type="entry name" value="UvrABC system protein C"/>
    <property type="match status" value="1"/>
</dbReference>
<dbReference type="InterPro" id="IPR001162">
    <property type="entry name" value="UvrC_RNase_H_dom"/>
</dbReference>